<proteinExistence type="predicted"/>
<dbReference type="InterPro" id="IPR034139">
    <property type="entry name" value="TOPRIM_OLD"/>
</dbReference>
<reference evidence="2 3" key="1">
    <citation type="submission" date="2021-11" db="EMBL/GenBank/DDBJ databases">
        <title>Genome sequence.</title>
        <authorList>
            <person name="Sun Q."/>
        </authorList>
    </citation>
    <scope>NUCLEOTIDE SEQUENCE [LARGE SCALE GENOMIC DNA]</scope>
    <source>
        <strain evidence="2 3">KCTC 12005</strain>
    </source>
</reference>
<evidence type="ECO:0000313" key="3">
    <source>
        <dbReference type="Proteomes" id="UP001199260"/>
    </source>
</evidence>
<dbReference type="EMBL" id="JAJNCT010000014">
    <property type="protein sequence ID" value="MCD2166099.1"/>
    <property type="molecule type" value="Genomic_DNA"/>
</dbReference>
<dbReference type="Pfam" id="PF20469">
    <property type="entry name" value="OLD-like_TOPRIM"/>
    <property type="match status" value="1"/>
</dbReference>
<dbReference type="AlphaFoldDB" id="A0AAW4XZ25"/>
<organism evidence="2 3">
    <name type="scientific">Comamonas koreensis</name>
    <dbReference type="NCBI Taxonomy" id="160825"/>
    <lineage>
        <taxon>Bacteria</taxon>
        <taxon>Pseudomonadati</taxon>
        <taxon>Pseudomonadota</taxon>
        <taxon>Betaproteobacteria</taxon>
        <taxon>Burkholderiales</taxon>
        <taxon>Comamonadaceae</taxon>
        <taxon>Comamonas</taxon>
    </lineage>
</organism>
<sequence>MTRGELFFARGIIFVEGDAERFLIPAYADKLGVDLDALGVTICSVASANFLPYVKLVGPNALSIPFVVITDLDPQEGGTPLADLRVRNILKVWMNEKDVEDDVNDLLKQAEGEGIFVNDRTLEVELFKAGMGPAMVSVLSKHANSWGEERQKLMNAWIAAPTTLDEKKLLGWIKEVSKGRFAQALAGHVEAALCPDYIKRTLEYVKNGFTSL</sequence>
<evidence type="ECO:0000259" key="1">
    <source>
        <dbReference type="Pfam" id="PF20469"/>
    </source>
</evidence>
<accession>A0AAW4XZ25</accession>
<dbReference type="CDD" id="cd01026">
    <property type="entry name" value="TOPRIM_OLD"/>
    <property type="match status" value="1"/>
</dbReference>
<keyword evidence="3" id="KW-1185">Reference proteome</keyword>
<gene>
    <name evidence="2" type="ORF">LPW39_13275</name>
</gene>
<evidence type="ECO:0000313" key="2">
    <source>
        <dbReference type="EMBL" id="MCD2166099.1"/>
    </source>
</evidence>
<dbReference type="Proteomes" id="UP001199260">
    <property type="component" value="Unassembled WGS sequence"/>
</dbReference>
<protein>
    <recommendedName>
        <fullName evidence="1">OLD protein-like TOPRIM domain-containing protein</fullName>
    </recommendedName>
</protein>
<comment type="caution">
    <text evidence="2">The sequence shown here is derived from an EMBL/GenBank/DDBJ whole genome shotgun (WGS) entry which is preliminary data.</text>
</comment>
<name>A0AAW4XZ25_9BURK</name>
<feature type="domain" description="OLD protein-like TOPRIM" evidence="1">
    <location>
        <begin position="7"/>
        <end position="73"/>
    </location>
</feature>